<dbReference type="AlphaFoldDB" id="D3UG15"/>
<dbReference type="SUPFAM" id="SSF53067">
    <property type="entry name" value="Actin-like ATPase domain"/>
    <property type="match status" value="1"/>
</dbReference>
<dbReference type="STRING" id="679897.HMU01740"/>
<proteinExistence type="predicted"/>
<dbReference type="HOGENOM" id="CLU_137302_0_0_7"/>
<sequence>MQEAALLLVASSQNILWGVYQDTCLIKQGKEEQKTLDALICIWQNLSAKYKISEIYYARGPGSLSALKLLHIFVHTLRILRPIRLFATDHFAFNQNSPIHAFGNQYFYKEQSEVVLRSAKEHVAKDFCLPERICVRDFSQECTPLYIVPPIQQNPALQVLKA</sequence>
<gene>
    <name evidence="1" type="ordered locus">HMU01740</name>
</gene>
<dbReference type="InterPro" id="IPR043129">
    <property type="entry name" value="ATPase_NBD"/>
</dbReference>
<evidence type="ECO:0000313" key="1">
    <source>
        <dbReference type="EMBL" id="CBG39436.1"/>
    </source>
</evidence>
<dbReference type="KEGG" id="hms:HMU01740"/>
<accession>D3UG15</accession>
<dbReference type="eggNOG" id="COG1214">
    <property type="taxonomic scope" value="Bacteria"/>
</dbReference>
<dbReference type="Proteomes" id="UP000001522">
    <property type="component" value="Chromosome"/>
</dbReference>
<keyword evidence="2" id="KW-1185">Reference proteome</keyword>
<organism evidence="1 2">
    <name type="scientific">Helicobacter mustelae (strain ATCC 43772 / CCUG 25715 / CIP 103759 / LMG 18044 / NCTC 12198 / R85-136P)</name>
    <name type="common">Campylobacter mustelae</name>
    <dbReference type="NCBI Taxonomy" id="679897"/>
    <lineage>
        <taxon>Bacteria</taxon>
        <taxon>Pseudomonadati</taxon>
        <taxon>Campylobacterota</taxon>
        <taxon>Epsilonproteobacteria</taxon>
        <taxon>Campylobacterales</taxon>
        <taxon>Helicobacteraceae</taxon>
        <taxon>Helicobacter</taxon>
    </lineage>
</organism>
<dbReference type="EMBL" id="FN555004">
    <property type="protein sequence ID" value="CBG39436.1"/>
    <property type="molecule type" value="Genomic_DNA"/>
</dbReference>
<protein>
    <submittedName>
        <fullName evidence="1">Uncharacterized protein</fullName>
    </submittedName>
</protein>
<name>D3UG15_HELM1</name>
<reference evidence="1 2" key="1">
    <citation type="journal article" date="2010" name="BMC Genomics">
        <title>Comparative genomics and proteomics of Helicobacter mustelae, an ulcerogenic and carcinogenic gastric pathogen.</title>
        <authorList>
            <person name="O'Toole P.W."/>
            <person name="Snelling W.J."/>
            <person name="Canchaya C."/>
            <person name="Forde B.M."/>
            <person name="Hardie K.R."/>
            <person name="Josenhans C."/>
            <person name="Graham R.L.J."/>
            <person name="McMullan G."/>
            <person name="Parkhill J."/>
            <person name="Belda E."/>
            <person name="Bentley S.D."/>
        </authorList>
    </citation>
    <scope>NUCLEOTIDE SEQUENCE [LARGE SCALE GENOMIC DNA]</scope>
    <source>
        <strain evidence="2">ATCC 43772 / LMG 18044 / NCTC 12198 / 12198</strain>
    </source>
</reference>
<evidence type="ECO:0000313" key="2">
    <source>
        <dbReference type="Proteomes" id="UP000001522"/>
    </source>
</evidence>
<dbReference type="RefSeq" id="WP_013022531.1">
    <property type="nucleotide sequence ID" value="NC_013949.1"/>
</dbReference>